<feature type="chain" id="PRO_5025659058" evidence="1">
    <location>
        <begin position="34"/>
        <end position="195"/>
    </location>
</feature>
<comment type="caution">
    <text evidence="2">The sequence shown here is derived from an EMBL/GenBank/DDBJ whole genome shotgun (WGS) entry which is preliminary data.</text>
</comment>
<gene>
    <name evidence="2" type="ORF">CJ030_MR1G014070</name>
</gene>
<keyword evidence="3" id="KW-1185">Reference proteome</keyword>
<feature type="signal peptide" evidence="1">
    <location>
        <begin position="1"/>
        <end position="33"/>
    </location>
</feature>
<organism evidence="2 3">
    <name type="scientific">Morella rubra</name>
    <name type="common">Chinese bayberry</name>
    <dbReference type="NCBI Taxonomy" id="262757"/>
    <lineage>
        <taxon>Eukaryota</taxon>
        <taxon>Viridiplantae</taxon>
        <taxon>Streptophyta</taxon>
        <taxon>Embryophyta</taxon>
        <taxon>Tracheophyta</taxon>
        <taxon>Spermatophyta</taxon>
        <taxon>Magnoliopsida</taxon>
        <taxon>eudicotyledons</taxon>
        <taxon>Gunneridae</taxon>
        <taxon>Pentapetalae</taxon>
        <taxon>rosids</taxon>
        <taxon>fabids</taxon>
        <taxon>Fagales</taxon>
        <taxon>Myricaceae</taxon>
        <taxon>Morella</taxon>
    </lineage>
</organism>
<dbReference type="EMBL" id="RXIC02000019">
    <property type="protein sequence ID" value="KAB1226488.1"/>
    <property type="molecule type" value="Genomic_DNA"/>
</dbReference>
<name>A0A6A1WRT7_9ROSI</name>
<accession>A0A6A1WRT7</accession>
<proteinExistence type="predicted"/>
<dbReference type="AlphaFoldDB" id="A0A6A1WRT7"/>
<sequence length="195" mass="22691">MSREKVNAFRNLYFPVLFLVVLLLTSLSRRVACDQDDDDDDDGEEFNNPAAQQIFAELVYSRIANFTSIFKNDISKHFGFCITDVLVSFDFILSHLSSYIHFGTISFSSFWSSSQERRHLFGRDAEWDGSFNFSKDMRFISACAKKTKGNVAFNTYTFTYSRYEQTPIYSFLYEQAGFVRLTWKEGELFLVQNFA</sequence>
<reference evidence="2 3" key="1">
    <citation type="journal article" date="2019" name="Plant Biotechnol. J.">
        <title>The red bayberry genome and genetic basis of sex determination.</title>
        <authorList>
            <person name="Jia H.M."/>
            <person name="Jia H.J."/>
            <person name="Cai Q.L."/>
            <person name="Wang Y."/>
            <person name="Zhao H.B."/>
            <person name="Yang W.F."/>
            <person name="Wang G.Y."/>
            <person name="Li Y.H."/>
            <person name="Zhan D.L."/>
            <person name="Shen Y.T."/>
            <person name="Niu Q.F."/>
            <person name="Chang L."/>
            <person name="Qiu J."/>
            <person name="Zhao L."/>
            <person name="Xie H.B."/>
            <person name="Fu W.Y."/>
            <person name="Jin J."/>
            <person name="Li X.W."/>
            <person name="Jiao Y."/>
            <person name="Zhou C.C."/>
            <person name="Tu T."/>
            <person name="Chai C.Y."/>
            <person name="Gao J.L."/>
            <person name="Fan L.J."/>
            <person name="van de Weg E."/>
            <person name="Wang J.Y."/>
            <person name="Gao Z.S."/>
        </authorList>
    </citation>
    <scope>NUCLEOTIDE SEQUENCE [LARGE SCALE GENOMIC DNA]</scope>
    <source>
        <tissue evidence="2">Leaves</tissue>
    </source>
</reference>
<evidence type="ECO:0000313" key="2">
    <source>
        <dbReference type="EMBL" id="KAB1226488.1"/>
    </source>
</evidence>
<keyword evidence="1" id="KW-0732">Signal</keyword>
<protein>
    <submittedName>
        <fullName evidence="2">ABC transporter G family member 28</fullName>
    </submittedName>
</protein>
<dbReference type="OrthoDB" id="1727863at2759"/>
<evidence type="ECO:0000256" key="1">
    <source>
        <dbReference type="SAM" id="SignalP"/>
    </source>
</evidence>
<dbReference type="Proteomes" id="UP000516437">
    <property type="component" value="Chromosome 1"/>
</dbReference>
<evidence type="ECO:0000313" key="3">
    <source>
        <dbReference type="Proteomes" id="UP000516437"/>
    </source>
</evidence>